<gene>
    <name evidence="1" type="ORF">LCI18_006327</name>
</gene>
<evidence type="ECO:0000313" key="2">
    <source>
        <dbReference type="Proteomes" id="UP000830768"/>
    </source>
</evidence>
<organism evidence="1 2">
    <name type="scientific">Fusarium solani subsp. cucurbitae</name>
    <name type="common">Neocosmosporum cucurbitae</name>
    <dbReference type="NCBI Taxonomy" id="2747967"/>
    <lineage>
        <taxon>Eukaryota</taxon>
        <taxon>Fungi</taxon>
        <taxon>Dikarya</taxon>
        <taxon>Ascomycota</taxon>
        <taxon>Pezizomycotina</taxon>
        <taxon>Sordariomycetes</taxon>
        <taxon>Hypocreomycetidae</taxon>
        <taxon>Hypocreales</taxon>
        <taxon>Nectriaceae</taxon>
        <taxon>Fusarium</taxon>
        <taxon>Fusarium solani species complex</taxon>
    </lineage>
</organism>
<name>A0ACD3Z2S3_FUSSC</name>
<sequence length="273" mass="30631">MVDTEVILDTGFFDLGQPPSQHELLSNGQAFDPDSFSLDFQDEAAFFTPDSWMLSSAPSFTATSPAASDLQRSSGQRSEMFVDDMAIDRFSYHMALEHLVPAPADLQQAIEITELALSVSSPKHEEPGRAPSSGSKKQQRDRELPRRMSHGRNSKAVPRKGRRGTLKRGRMGSATADEELYRKRLEGNRLAAERSRQRRKREAQALVAQGDALQSHNQYLSSYYSFLKEEVLRTRMELLQHAGCDCLLIREYIEKEARRTVDSLSPPVSTPAS</sequence>
<reference evidence="1" key="1">
    <citation type="submission" date="2021-11" db="EMBL/GenBank/DDBJ databases">
        <title>Fusarium solani-melongenae Genome sequencing and assembly.</title>
        <authorList>
            <person name="Xie S."/>
            <person name="Huang L."/>
            <person name="Zhang X."/>
        </authorList>
    </citation>
    <scope>NUCLEOTIDE SEQUENCE</scope>
    <source>
        <strain evidence="1">CRI 24-3</strain>
    </source>
</reference>
<dbReference type="EMBL" id="CP090034">
    <property type="protein sequence ID" value="UPK95392.1"/>
    <property type="molecule type" value="Genomic_DNA"/>
</dbReference>
<evidence type="ECO:0000313" key="1">
    <source>
        <dbReference type="EMBL" id="UPK95392.1"/>
    </source>
</evidence>
<proteinExistence type="predicted"/>
<keyword evidence="2" id="KW-1185">Reference proteome</keyword>
<accession>A0ACD3Z2S3</accession>
<protein>
    <submittedName>
        <fullName evidence="1">Uncharacterized protein</fullName>
    </submittedName>
</protein>
<dbReference type="Proteomes" id="UP000830768">
    <property type="component" value="Chromosome 5"/>
</dbReference>